<accession>A0A1C6RG86</accession>
<dbReference type="Proteomes" id="UP000199699">
    <property type="component" value="Unassembled WGS sequence"/>
</dbReference>
<proteinExistence type="predicted"/>
<evidence type="ECO:0000313" key="1">
    <source>
        <dbReference type="EMBL" id="SCL16096.1"/>
    </source>
</evidence>
<dbReference type="STRING" id="145857.GA0070616_0926"/>
<gene>
    <name evidence="1" type="ORF">GA0070616_0926</name>
</gene>
<name>A0A1C6RG86_9ACTN</name>
<keyword evidence="2" id="KW-1185">Reference proteome</keyword>
<dbReference type="EMBL" id="FMHT01000003">
    <property type="protein sequence ID" value="SCL16096.1"/>
    <property type="molecule type" value="Genomic_DNA"/>
</dbReference>
<organism evidence="1 2">
    <name type="scientific">Micromonospora nigra</name>
    <dbReference type="NCBI Taxonomy" id="145857"/>
    <lineage>
        <taxon>Bacteria</taxon>
        <taxon>Bacillati</taxon>
        <taxon>Actinomycetota</taxon>
        <taxon>Actinomycetes</taxon>
        <taxon>Micromonosporales</taxon>
        <taxon>Micromonosporaceae</taxon>
        <taxon>Micromonospora</taxon>
    </lineage>
</organism>
<protein>
    <submittedName>
        <fullName evidence="1">Uncharacterized protein</fullName>
    </submittedName>
</protein>
<evidence type="ECO:0000313" key="2">
    <source>
        <dbReference type="Proteomes" id="UP000199699"/>
    </source>
</evidence>
<reference evidence="1 2" key="1">
    <citation type="submission" date="2016-06" db="EMBL/GenBank/DDBJ databases">
        <authorList>
            <person name="Kjaerup R.B."/>
            <person name="Dalgaard T.S."/>
            <person name="Juul-Madsen H.R."/>
        </authorList>
    </citation>
    <scope>NUCLEOTIDE SEQUENCE [LARGE SCALE GENOMIC DNA]</scope>
    <source>
        <strain evidence="1 2">DSM 43818</strain>
    </source>
</reference>
<dbReference type="AlphaFoldDB" id="A0A1C6RG86"/>
<dbReference type="RefSeq" id="WP_175439981.1">
    <property type="nucleotide sequence ID" value="NZ_FMHT01000003.1"/>
</dbReference>
<sequence>MSESSPPINPGSWLLAIRWPAVPRRAGPDLRVSAAYLRGDAAAPGS</sequence>